<evidence type="ECO:0000256" key="1">
    <source>
        <dbReference type="ARBA" id="ARBA00008542"/>
    </source>
</evidence>
<dbReference type="SUPFAM" id="SSF52317">
    <property type="entry name" value="Class I glutamine amidotransferase-like"/>
    <property type="match status" value="1"/>
</dbReference>
<dbReference type="KEGG" id="mif:Metin_0922"/>
<dbReference type="EMBL" id="CP002009">
    <property type="protein sequence ID" value="ADG13583.1"/>
    <property type="molecule type" value="Genomic_DNA"/>
</dbReference>
<dbReference type="GeneID" id="9131935"/>
<dbReference type="InterPro" id="IPR029062">
    <property type="entry name" value="Class_I_gatase-like"/>
</dbReference>
<dbReference type="CDD" id="cd03135">
    <property type="entry name" value="GATase1_DJ-1"/>
    <property type="match status" value="1"/>
</dbReference>
<evidence type="ECO:0000313" key="4">
    <source>
        <dbReference type="Proteomes" id="UP000002061"/>
    </source>
</evidence>
<gene>
    <name evidence="3" type="ordered locus">Metin_0922</name>
</gene>
<dbReference type="HOGENOM" id="CLU_000445_44_4_2"/>
<organism evidence="3 4">
    <name type="scientific">Methanocaldococcus infernus (strain DSM 11812 / JCM 15783 / ME)</name>
    <dbReference type="NCBI Taxonomy" id="573063"/>
    <lineage>
        <taxon>Archaea</taxon>
        <taxon>Methanobacteriati</taxon>
        <taxon>Methanobacteriota</taxon>
        <taxon>Methanomada group</taxon>
        <taxon>Methanococci</taxon>
        <taxon>Methanococcales</taxon>
        <taxon>Methanocaldococcaceae</taxon>
        <taxon>Methanocaldococcus</taxon>
    </lineage>
</organism>
<keyword evidence="4" id="KW-1185">Reference proteome</keyword>
<dbReference type="Gene3D" id="3.40.50.880">
    <property type="match status" value="1"/>
</dbReference>
<dbReference type="OrthoDB" id="82036at2157"/>
<feature type="domain" description="DJ-1/PfpI" evidence="2">
    <location>
        <begin position="28"/>
        <end position="193"/>
    </location>
</feature>
<sequence length="196" mass="21878">MKKYLFIIIFFVLLSMCINNKVESMKGKILMVIAPENFRDEELFEPMAVFENNGYAVDIASTKKGVCKGMLGAEVKVNLTIDEVDPKNYVAIVIIGGTGSPKYLWHNEKLINLVKEFYEENKTVAAICLSPVVLAEAGILKGKEATVFPAKEALEEFKKYGVKYVDKGVVRVDKIVTAKSPDYARVFGLEVLKTLE</sequence>
<dbReference type="InterPro" id="IPR006286">
    <property type="entry name" value="C56_PfpI-like"/>
</dbReference>
<reference evidence="3" key="1">
    <citation type="submission" date="2010-04" db="EMBL/GenBank/DDBJ databases">
        <title>Complete sequence of Methanocaldococcus infernus ME.</title>
        <authorList>
            <consortium name="US DOE Joint Genome Institute"/>
            <person name="Lucas S."/>
            <person name="Copeland A."/>
            <person name="Lapidus A."/>
            <person name="Cheng J.-F."/>
            <person name="Bruce D."/>
            <person name="Goodwin L."/>
            <person name="Pitluck S."/>
            <person name="Munk A.C."/>
            <person name="Detter J.C."/>
            <person name="Han C."/>
            <person name="Tapia R."/>
            <person name="Land M."/>
            <person name="Hauser L."/>
            <person name="Kyrpides N."/>
            <person name="Mikhailova N."/>
            <person name="Sieprawska-Lupa M."/>
            <person name="Whitman W.B."/>
            <person name="Woyke T."/>
        </authorList>
    </citation>
    <scope>NUCLEOTIDE SEQUENCE [LARGE SCALE GENOMIC DNA]</scope>
    <source>
        <strain evidence="3">ME</strain>
    </source>
</reference>
<dbReference type="GO" id="GO:0006508">
    <property type="term" value="P:proteolysis"/>
    <property type="evidence" value="ECO:0007669"/>
    <property type="project" value="UniProtKB-KW"/>
</dbReference>
<dbReference type="GO" id="GO:0005737">
    <property type="term" value="C:cytoplasm"/>
    <property type="evidence" value="ECO:0007669"/>
    <property type="project" value="TreeGrafter"/>
</dbReference>
<keyword evidence="3" id="KW-0378">Hydrolase</keyword>
<dbReference type="Pfam" id="PF01965">
    <property type="entry name" value="DJ-1_PfpI"/>
    <property type="match status" value="1"/>
</dbReference>
<dbReference type="InterPro" id="IPR050325">
    <property type="entry name" value="Prot/Nucl_acid_deglycase"/>
</dbReference>
<comment type="similarity">
    <text evidence="1">Belongs to the peptidase C56 family.</text>
</comment>
<dbReference type="PANTHER" id="PTHR48094:SF12">
    <property type="entry name" value="PARKINSON DISEASE PROTEIN 7 HOMOLOG"/>
    <property type="match status" value="1"/>
</dbReference>
<evidence type="ECO:0000259" key="2">
    <source>
        <dbReference type="Pfam" id="PF01965"/>
    </source>
</evidence>
<proteinExistence type="inferred from homology"/>
<dbReference type="RefSeq" id="WP_013100329.1">
    <property type="nucleotide sequence ID" value="NC_014122.1"/>
</dbReference>
<dbReference type="Proteomes" id="UP000002061">
    <property type="component" value="Chromosome"/>
</dbReference>
<dbReference type="eggNOG" id="arCOG00769">
    <property type="taxonomic scope" value="Archaea"/>
</dbReference>
<keyword evidence="3" id="KW-0645">Protease</keyword>
<dbReference type="InterPro" id="IPR002818">
    <property type="entry name" value="DJ-1/PfpI"/>
</dbReference>
<dbReference type="AlphaFoldDB" id="D5VSN0"/>
<name>D5VSN0_METIM</name>
<dbReference type="GO" id="GO:0008233">
    <property type="term" value="F:peptidase activity"/>
    <property type="evidence" value="ECO:0007669"/>
    <property type="project" value="UniProtKB-KW"/>
</dbReference>
<dbReference type="STRING" id="573063.Metin_0922"/>
<dbReference type="PANTHER" id="PTHR48094">
    <property type="entry name" value="PROTEIN/NUCLEIC ACID DEGLYCASE DJ-1-RELATED"/>
    <property type="match status" value="1"/>
</dbReference>
<evidence type="ECO:0000313" key="3">
    <source>
        <dbReference type="EMBL" id="ADG13583.1"/>
    </source>
</evidence>
<dbReference type="NCBIfam" id="TIGR01382">
    <property type="entry name" value="PfpI"/>
    <property type="match status" value="1"/>
</dbReference>
<protein>
    <submittedName>
        <fullName evidence="3">Intracellular protease, PfpI family</fullName>
    </submittedName>
</protein>
<accession>D5VSN0</accession>